<sequence>MCDTIPQEAPWEPDGECRLQKGFPESSVGPLLSLRDLPAFHEDGWCLQHEFADQSLAGPLGVLSGKPEGDGRPCLQMMGTSLLLLTQTRAGMDPVLLQRCPSFSLLQVTLQEHWF</sequence>
<evidence type="ECO:0000313" key="2">
    <source>
        <dbReference type="Proteomes" id="UP001176941"/>
    </source>
</evidence>
<organism evidence="1 2">
    <name type="scientific">Rangifer tarandus platyrhynchus</name>
    <name type="common">Svalbard reindeer</name>
    <dbReference type="NCBI Taxonomy" id="3082113"/>
    <lineage>
        <taxon>Eukaryota</taxon>
        <taxon>Metazoa</taxon>
        <taxon>Chordata</taxon>
        <taxon>Craniata</taxon>
        <taxon>Vertebrata</taxon>
        <taxon>Euteleostomi</taxon>
        <taxon>Mammalia</taxon>
        <taxon>Eutheria</taxon>
        <taxon>Laurasiatheria</taxon>
        <taxon>Artiodactyla</taxon>
        <taxon>Ruminantia</taxon>
        <taxon>Pecora</taxon>
        <taxon>Cervidae</taxon>
        <taxon>Odocoileinae</taxon>
        <taxon>Rangifer</taxon>
    </lineage>
</organism>
<comment type="caution">
    <text evidence="1">The sequence shown here is derived from an EMBL/GenBank/DDBJ whole genome shotgun (WGS) entry which is preliminary data.</text>
</comment>
<evidence type="ECO:0000313" key="1">
    <source>
        <dbReference type="EMBL" id="CAI9150657.1"/>
    </source>
</evidence>
<dbReference type="EMBL" id="CATKSN020000973">
    <property type="protein sequence ID" value="CAI9150657.1"/>
    <property type="molecule type" value="Genomic_DNA"/>
</dbReference>
<name>A0ABN8XQQ5_RANTA</name>
<gene>
    <name evidence="1" type="ORF">MRATA1EN1_LOCUS32275</name>
</gene>
<proteinExistence type="predicted"/>
<reference evidence="1" key="1">
    <citation type="submission" date="2023-04" db="EMBL/GenBank/DDBJ databases">
        <authorList>
            <consortium name="ELIXIR-Norway"/>
        </authorList>
    </citation>
    <scope>NUCLEOTIDE SEQUENCE [LARGE SCALE GENOMIC DNA]</scope>
</reference>
<keyword evidence="2" id="KW-1185">Reference proteome</keyword>
<dbReference type="Proteomes" id="UP001176941">
    <property type="component" value="Unassembled WGS sequence"/>
</dbReference>
<protein>
    <submittedName>
        <fullName evidence="1">Uncharacterized protein</fullName>
    </submittedName>
</protein>
<accession>A0ABN8XQQ5</accession>